<keyword evidence="9 10" id="KW-0472">Membrane</keyword>
<dbReference type="PANTHER" id="PTHR42922:SF1">
    <property type="entry name" value="PHOSPHATE TRANSPORT SYSTEM PERMEASE PROTEIN PSTA"/>
    <property type="match status" value="1"/>
</dbReference>
<feature type="transmembrane region" description="Helical" evidence="10">
    <location>
        <begin position="85"/>
        <end position="112"/>
    </location>
</feature>
<keyword evidence="13" id="KW-1185">Reference proteome</keyword>
<sequence length="304" mass="32205">MKTAEIAKSFEDVDFPMLERSLRHPRTLISIALSWATGAATIVACVPLFSVLFMLIYRGGRKLSLELFTELPPTAFETGGGFGNAIVGTLVMVAIAAAIAIPFGVLTAVFLAEFGPDSKTAAAARFCARTLTGLPSILAGVFAYAAVVLLTGTYSAPAGGVALSLLMLPTVVLTAEEAMRMVPLRMKEAAIGMGCTPTQVAWKIILPTAMPGILTGVMLAVARAAGETAPLLFTALFSNYWIIEDGRSQVMEPTASLAVFIYNFSGMPFENQIEMAWAASLILVLMVLTINLAGQFISSRAKTR</sequence>
<dbReference type="AlphaFoldDB" id="A0A518G6R8"/>
<dbReference type="SUPFAM" id="SSF161098">
    <property type="entry name" value="MetI-like"/>
    <property type="match status" value="1"/>
</dbReference>
<feature type="domain" description="ABC transmembrane type-1" evidence="11">
    <location>
        <begin position="86"/>
        <end position="294"/>
    </location>
</feature>
<keyword evidence="7 10" id="KW-0812">Transmembrane</keyword>
<dbReference type="InterPro" id="IPR005672">
    <property type="entry name" value="Phosphate_PstA"/>
</dbReference>
<name>A0A518G6R8_9BACT</name>
<dbReference type="EMBL" id="CP036298">
    <property type="protein sequence ID" value="QDV24288.1"/>
    <property type="molecule type" value="Genomic_DNA"/>
</dbReference>
<feature type="transmembrane region" description="Helical" evidence="10">
    <location>
        <begin position="160"/>
        <end position="179"/>
    </location>
</feature>
<evidence type="ECO:0000256" key="4">
    <source>
        <dbReference type="ARBA" id="ARBA00022448"/>
    </source>
</evidence>
<reference evidence="12 13" key="1">
    <citation type="submission" date="2019-02" db="EMBL/GenBank/DDBJ databases">
        <title>Deep-cultivation of Planctomycetes and their phenomic and genomic characterization uncovers novel biology.</title>
        <authorList>
            <person name="Wiegand S."/>
            <person name="Jogler M."/>
            <person name="Boedeker C."/>
            <person name="Pinto D."/>
            <person name="Vollmers J."/>
            <person name="Rivas-Marin E."/>
            <person name="Kohn T."/>
            <person name="Peeters S.H."/>
            <person name="Heuer A."/>
            <person name="Rast P."/>
            <person name="Oberbeckmann S."/>
            <person name="Bunk B."/>
            <person name="Jeske O."/>
            <person name="Meyerdierks A."/>
            <person name="Storesund J.E."/>
            <person name="Kallscheuer N."/>
            <person name="Luecker S."/>
            <person name="Lage O.M."/>
            <person name="Pohl T."/>
            <person name="Merkel B.J."/>
            <person name="Hornburger P."/>
            <person name="Mueller R.-W."/>
            <person name="Bruemmer F."/>
            <person name="Labrenz M."/>
            <person name="Spormann A.M."/>
            <person name="Op den Camp H."/>
            <person name="Overmann J."/>
            <person name="Amann R."/>
            <person name="Jetten M.S.M."/>
            <person name="Mascher T."/>
            <person name="Medema M.H."/>
            <person name="Devos D.P."/>
            <person name="Kaster A.-K."/>
            <person name="Ovreas L."/>
            <person name="Rohde M."/>
            <person name="Galperin M.Y."/>
            <person name="Jogler C."/>
        </authorList>
    </citation>
    <scope>NUCLEOTIDE SEQUENCE [LARGE SCALE GENOMIC DNA]</scope>
    <source>
        <strain evidence="12 13">Q31a</strain>
    </source>
</reference>
<feature type="transmembrane region" description="Helical" evidence="10">
    <location>
        <begin position="275"/>
        <end position="294"/>
    </location>
</feature>
<evidence type="ECO:0000256" key="10">
    <source>
        <dbReference type="RuleBase" id="RU363043"/>
    </source>
</evidence>
<keyword evidence="4" id="KW-0813">Transport</keyword>
<dbReference type="Pfam" id="PF00528">
    <property type="entry name" value="BPD_transp_1"/>
    <property type="match status" value="1"/>
</dbReference>
<feature type="transmembrane region" description="Helical" evidence="10">
    <location>
        <begin position="200"/>
        <end position="222"/>
    </location>
</feature>
<evidence type="ECO:0000256" key="7">
    <source>
        <dbReference type="ARBA" id="ARBA00022692"/>
    </source>
</evidence>
<evidence type="ECO:0000256" key="3">
    <source>
        <dbReference type="ARBA" id="ARBA00016864"/>
    </source>
</evidence>
<dbReference type="InterPro" id="IPR000515">
    <property type="entry name" value="MetI-like"/>
</dbReference>
<evidence type="ECO:0000256" key="9">
    <source>
        <dbReference type="ARBA" id="ARBA00023136"/>
    </source>
</evidence>
<protein>
    <recommendedName>
        <fullName evidence="3 10">Phosphate transport system permease protein PstA</fullName>
    </recommendedName>
</protein>
<dbReference type="KEGG" id="ahel:Q31a_26030"/>
<gene>
    <name evidence="12" type="primary">pstA_1</name>
    <name evidence="12" type="ORF">Q31a_26030</name>
</gene>
<dbReference type="NCBIfam" id="TIGR00974">
    <property type="entry name" value="3a0107s02c"/>
    <property type="match status" value="1"/>
</dbReference>
<evidence type="ECO:0000256" key="6">
    <source>
        <dbReference type="ARBA" id="ARBA00022592"/>
    </source>
</evidence>
<evidence type="ECO:0000256" key="8">
    <source>
        <dbReference type="ARBA" id="ARBA00022989"/>
    </source>
</evidence>
<evidence type="ECO:0000313" key="12">
    <source>
        <dbReference type="EMBL" id="QDV24288.1"/>
    </source>
</evidence>
<organism evidence="12 13">
    <name type="scientific">Aureliella helgolandensis</name>
    <dbReference type="NCBI Taxonomy" id="2527968"/>
    <lineage>
        <taxon>Bacteria</taxon>
        <taxon>Pseudomonadati</taxon>
        <taxon>Planctomycetota</taxon>
        <taxon>Planctomycetia</taxon>
        <taxon>Pirellulales</taxon>
        <taxon>Pirellulaceae</taxon>
        <taxon>Aureliella</taxon>
    </lineage>
</organism>
<keyword evidence="8 10" id="KW-1133">Transmembrane helix</keyword>
<dbReference type="PROSITE" id="PS50928">
    <property type="entry name" value="ABC_TM1"/>
    <property type="match status" value="1"/>
</dbReference>
<dbReference type="PANTHER" id="PTHR42922">
    <property type="entry name" value="PHOSPHATE TRANSPORT SYSTEM PERMEASE PROTEIN PSTA"/>
    <property type="match status" value="1"/>
</dbReference>
<evidence type="ECO:0000313" key="13">
    <source>
        <dbReference type="Proteomes" id="UP000318017"/>
    </source>
</evidence>
<dbReference type="InterPro" id="IPR035906">
    <property type="entry name" value="MetI-like_sf"/>
</dbReference>
<evidence type="ECO:0000256" key="5">
    <source>
        <dbReference type="ARBA" id="ARBA00022475"/>
    </source>
</evidence>
<dbReference type="Gene3D" id="1.10.3720.10">
    <property type="entry name" value="MetI-like"/>
    <property type="match status" value="1"/>
</dbReference>
<keyword evidence="5 10" id="KW-1003">Cell membrane</keyword>
<dbReference type="InterPro" id="IPR051408">
    <property type="entry name" value="Phosphate_transprt_permease"/>
</dbReference>
<comment type="similarity">
    <text evidence="2 10">Belongs to the binding-protein-dependent transport system permease family. CysTW subfamily.</text>
</comment>
<dbReference type="GO" id="GO:0005886">
    <property type="term" value="C:plasma membrane"/>
    <property type="evidence" value="ECO:0007669"/>
    <property type="project" value="UniProtKB-SubCell"/>
</dbReference>
<dbReference type="CDD" id="cd06261">
    <property type="entry name" value="TM_PBP2"/>
    <property type="match status" value="1"/>
</dbReference>
<keyword evidence="6" id="KW-0592">Phosphate transport</keyword>
<evidence type="ECO:0000259" key="11">
    <source>
        <dbReference type="PROSITE" id="PS50928"/>
    </source>
</evidence>
<dbReference type="GO" id="GO:0035435">
    <property type="term" value="P:phosphate ion transmembrane transport"/>
    <property type="evidence" value="ECO:0007669"/>
    <property type="project" value="InterPro"/>
</dbReference>
<feature type="transmembrane region" description="Helical" evidence="10">
    <location>
        <begin position="27"/>
        <end position="57"/>
    </location>
</feature>
<feature type="transmembrane region" description="Helical" evidence="10">
    <location>
        <begin position="133"/>
        <end position="154"/>
    </location>
</feature>
<comment type="subcellular location">
    <subcellularLocation>
        <location evidence="1 10">Cell membrane</location>
        <topology evidence="1 10">Multi-pass membrane protein</topology>
    </subcellularLocation>
</comment>
<proteinExistence type="inferred from homology"/>
<dbReference type="RefSeq" id="WP_197356750.1">
    <property type="nucleotide sequence ID" value="NZ_CP036298.1"/>
</dbReference>
<accession>A0A518G6R8</accession>
<dbReference type="Proteomes" id="UP000318017">
    <property type="component" value="Chromosome"/>
</dbReference>
<evidence type="ECO:0000256" key="2">
    <source>
        <dbReference type="ARBA" id="ARBA00007069"/>
    </source>
</evidence>
<evidence type="ECO:0000256" key="1">
    <source>
        <dbReference type="ARBA" id="ARBA00004651"/>
    </source>
</evidence>
<dbReference type="GO" id="GO:0005315">
    <property type="term" value="F:phosphate transmembrane transporter activity"/>
    <property type="evidence" value="ECO:0007669"/>
    <property type="project" value="InterPro"/>
</dbReference>